<dbReference type="PANTHER" id="PTHR11040">
    <property type="entry name" value="ZINC/IRON TRANSPORTER"/>
    <property type="match status" value="1"/>
</dbReference>
<gene>
    <name evidence="9" type="ordered locus">Tmz1t_1163</name>
</gene>
<evidence type="ECO:0000256" key="2">
    <source>
        <dbReference type="ARBA" id="ARBA00006939"/>
    </source>
</evidence>
<dbReference type="Pfam" id="PF02535">
    <property type="entry name" value="Zip"/>
    <property type="match status" value="1"/>
</dbReference>
<dbReference type="Proteomes" id="UP000002186">
    <property type="component" value="Chromosome"/>
</dbReference>
<keyword evidence="10" id="KW-1185">Reference proteome</keyword>
<protein>
    <submittedName>
        <fullName evidence="9">Zinc/iron permease</fullName>
    </submittedName>
</protein>
<evidence type="ECO:0000256" key="8">
    <source>
        <dbReference type="SAM" id="Phobius"/>
    </source>
</evidence>
<keyword evidence="4 8" id="KW-0812">Transmembrane</keyword>
<proteinExistence type="inferred from homology"/>
<comment type="subcellular location">
    <subcellularLocation>
        <location evidence="1">Cell membrane</location>
        <topology evidence="1">Multi-pass membrane protein</topology>
    </subcellularLocation>
</comment>
<feature type="transmembrane region" description="Helical" evidence="8">
    <location>
        <begin position="248"/>
        <end position="268"/>
    </location>
</feature>
<dbReference type="InterPro" id="IPR003689">
    <property type="entry name" value="ZIP"/>
</dbReference>
<evidence type="ECO:0000313" key="10">
    <source>
        <dbReference type="Proteomes" id="UP000002186"/>
    </source>
</evidence>
<keyword evidence="6 8" id="KW-1133">Transmembrane helix</keyword>
<dbReference type="RefSeq" id="WP_012584902.1">
    <property type="nucleotide sequence ID" value="NC_011662.2"/>
</dbReference>
<sequence length="300" mass="29813">MVDKVARLHFQHASPAGALRALSGWLIAITGLALLVAQLVRSVEGFDLAVTGAMAGGAMAAAATALGAVPLLVVRQIGASVQGMLLGFGAGVMLAASVFSLLLPGFDAALAQTGSETGAALLVAFGVLLGAGGLLAMDRALPHTHFPEGRRSGAAVWLFVFAIAVHNIPEGLAIGVAAGLEGTGAGSGDAVAAGISLQNVPEGLIVAIALVAAGYGRWLAFGVAAASGLIEPIAAIAGSMMVSVSANILPWGLAGAAGAMLFVVSHEIIPESHRRGHETLATGGLMVGFVMMMLMDTLLG</sequence>
<feature type="transmembrane region" description="Helical" evidence="8">
    <location>
        <begin position="218"/>
        <end position="242"/>
    </location>
</feature>
<feature type="transmembrane region" description="Helical" evidence="8">
    <location>
        <begin position="52"/>
        <end position="73"/>
    </location>
</feature>
<keyword evidence="7 8" id="KW-0472">Membrane</keyword>
<dbReference type="GO" id="GO:0005385">
    <property type="term" value="F:zinc ion transmembrane transporter activity"/>
    <property type="evidence" value="ECO:0007669"/>
    <property type="project" value="TreeGrafter"/>
</dbReference>
<evidence type="ECO:0000256" key="7">
    <source>
        <dbReference type="ARBA" id="ARBA00023136"/>
    </source>
</evidence>
<accession>C4ZK74</accession>
<dbReference type="AlphaFoldDB" id="C4ZK74"/>
<dbReference type="EMBL" id="CP001281">
    <property type="protein sequence ID" value="ACK53922.1"/>
    <property type="molecule type" value="Genomic_DNA"/>
</dbReference>
<feature type="transmembrane region" description="Helical" evidence="8">
    <location>
        <begin position="190"/>
        <end position="211"/>
    </location>
</feature>
<evidence type="ECO:0000256" key="4">
    <source>
        <dbReference type="ARBA" id="ARBA00022692"/>
    </source>
</evidence>
<keyword evidence="3" id="KW-1003">Cell membrane</keyword>
<keyword evidence="5" id="KW-0862">Zinc</keyword>
<dbReference type="HOGENOM" id="CLU_015114_1_2_4"/>
<evidence type="ECO:0000256" key="5">
    <source>
        <dbReference type="ARBA" id="ARBA00022833"/>
    </source>
</evidence>
<evidence type="ECO:0000256" key="3">
    <source>
        <dbReference type="ARBA" id="ARBA00022475"/>
    </source>
</evidence>
<organism evidence="9 10">
    <name type="scientific">Thauera aminoaromatica</name>
    <dbReference type="NCBI Taxonomy" id="164330"/>
    <lineage>
        <taxon>Bacteria</taxon>
        <taxon>Pseudomonadati</taxon>
        <taxon>Pseudomonadota</taxon>
        <taxon>Betaproteobacteria</taxon>
        <taxon>Rhodocyclales</taxon>
        <taxon>Zoogloeaceae</taxon>
        <taxon>Thauera</taxon>
    </lineage>
</organism>
<evidence type="ECO:0000256" key="6">
    <source>
        <dbReference type="ARBA" id="ARBA00022989"/>
    </source>
</evidence>
<evidence type="ECO:0000313" key="9">
    <source>
        <dbReference type="EMBL" id="ACK53922.1"/>
    </source>
</evidence>
<reference evidence="10" key="1">
    <citation type="submission" date="2009-05" db="EMBL/GenBank/DDBJ databases">
        <title>Complete sequence of chromosome of Thauera sp. MZ1T.</title>
        <authorList>
            <consortium name="US DOE Joint Genome Institute"/>
            <person name="Lucas S."/>
            <person name="Copeland A."/>
            <person name="Lapidus A."/>
            <person name="Glavina del Rio T."/>
            <person name="Dalin E."/>
            <person name="Tice H."/>
            <person name="Bruce D."/>
            <person name="Goodwin L."/>
            <person name="Pitluck S."/>
            <person name="Sims D."/>
            <person name="Brettin T."/>
            <person name="Detter J.C."/>
            <person name="Han C."/>
            <person name="Larimer F."/>
            <person name="Land M."/>
            <person name="Hauser L."/>
            <person name="Kyrpides N."/>
            <person name="Mikhailova N."/>
            <person name="Sayler G.S."/>
        </authorList>
    </citation>
    <scope>NUCLEOTIDE SEQUENCE [LARGE SCALE GENOMIC DNA]</scope>
    <source>
        <strain evidence="10">MZ1T</strain>
    </source>
</reference>
<dbReference type="eggNOG" id="COG0428">
    <property type="taxonomic scope" value="Bacteria"/>
</dbReference>
<dbReference type="PANTHER" id="PTHR11040:SF211">
    <property type="entry name" value="ZINC TRANSPORTER ZIP11"/>
    <property type="match status" value="1"/>
</dbReference>
<feature type="transmembrane region" description="Helical" evidence="8">
    <location>
        <begin position="118"/>
        <end position="136"/>
    </location>
</feature>
<dbReference type="GO" id="GO:0005886">
    <property type="term" value="C:plasma membrane"/>
    <property type="evidence" value="ECO:0007669"/>
    <property type="project" value="UniProtKB-SubCell"/>
</dbReference>
<feature type="transmembrane region" description="Helical" evidence="8">
    <location>
        <begin position="85"/>
        <end position="106"/>
    </location>
</feature>
<feature type="transmembrane region" description="Helical" evidence="8">
    <location>
        <begin position="156"/>
        <end position="178"/>
    </location>
</feature>
<feature type="transmembrane region" description="Helical" evidence="8">
    <location>
        <begin position="21"/>
        <end position="40"/>
    </location>
</feature>
<evidence type="ECO:0000256" key="1">
    <source>
        <dbReference type="ARBA" id="ARBA00004651"/>
    </source>
</evidence>
<comment type="similarity">
    <text evidence="2">Belongs to the ZIP transporter (TC 2.A.5) family.</text>
</comment>
<feature type="transmembrane region" description="Helical" evidence="8">
    <location>
        <begin position="280"/>
        <end position="299"/>
    </location>
</feature>
<reference evidence="9 10" key="2">
    <citation type="journal article" date="2012" name="Stand. Genomic Sci.">
        <title>Complete genome sequence of Thauera aminoaromatica strain MZ1T.</title>
        <authorList>
            <person name="Jiang K."/>
            <person name="Sanseverino J."/>
            <person name="Chauhan A."/>
            <person name="Lucas S."/>
            <person name="Copeland A."/>
            <person name="Lapidus A."/>
            <person name="Del Rio T.G."/>
            <person name="Dalin E."/>
            <person name="Tice H."/>
            <person name="Bruce D."/>
            <person name="Goodwin L."/>
            <person name="Pitluck S."/>
            <person name="Sims D."/>
            <person name="Brettin T."/>
            <person name="Detter J.C."/>
            <person name="Han C."/>
            <person name="Chang Y.J."/>
            <person name="Larimer F."/>
            <person name="Land M."/>
            <person name="Hauser L."/>
            <person name="Kyrpides N.C."/>
            <person name="Mikhailova N."/>
            <person name="Moser S."/>
            <person name="Jegier P."/>
            <person name="Close D."/>
            <person name="Debruyn J.M."/>
            <person name="Wang Y."/>
            <person name="Layton A.C."/>
            <person name="Allen M.S."/>
            <person name="Sayler G.S."/>
        </authorList>
    </citation>
    <scope>NUCLEOTIDE SEQUENCE [LARGE SCALE GENOMIC DNA]</scope>
    <source>
        <strain evidence="9 10">MZ1T</strain>
    </source>
</reference>
<dbReference type="OrthoDB" id="9787346at2"/>
<name>C4ZK74_THASP</name>
<dbReference type="STRING" id="85643.Tmz1t_1163"/>
<dbReference type="KEGG" id="tmz:Tmz1t_1163"/>